<dbReference type="KEGG" id="cpb:Cphamn1_1383"/>
<gene>
    <name evidence="1" type="ordered locus">Cphamn1_1383</name>
</gene>
<dbReference type="AlphaFoldDB" id="B3EJB2"/>
<sequence>MSKLTSVFDLVSVLSSHPGELELFRKDPEEVLNRYGMAGKISSEEIREILSSQSLEKHGSFLAKSITVIECPNAGT</sequence>
<evidence type="ECO:0008006" key="2">
    <source>
        <dbReference type="Google" id="ProtNLM"/>
    </source>
</evidence>
<accession>B3EJB2</accession>
<name>B3EJB2_CHLPB</name>
<organism evidence="1">
    <name type="scientific">Chlorobium phaeobacteroides (strain BS1)</name>
    <dbReference type="NCBI Taxonomy" id="331678"/>
    <lineage>
        <taxon>Bacteria</taxon>
        <taxon>Pseudomonadati</taxon>
        <taxon>Chlorobiota</taxon>
        <taxon>Chlorobiia</taxon>
        <taxon>Chlorobiales</taxon>
        <taxon>Chlorobiaceae</taxon>
        <taxon>Chlorobium/Pelodictyon group</taxon>
        <taxon>Chlorobium</taxon>
    </lineage>
</organism>
<dbReference type="EMBL" id="CP001101">
    <property type="protein sequence ID" value="ACE04312.1"/>
    <property type="molecule type" value="Genomic_DNA"/>
</dbReference>
<dbReference type="HOGENOM" id="CLU_2647912_0_0_10"/>
<reference evidence="1" key="1">
    <citation type="submission" date="2008-06" db="EMBL/GenBank/DDBJ databases">
        <title>Complete sequence of Chlorobium phaeobacteroides BS1.</title>
        <authorList>
            <consortium name="US DOE Joint Genome Institute"/>
            <person name="Lucas S."/>
            <person name="Copeland A."/>
            <person name="Lapidus A."/>
            <person name="Glavina del Rio T."/>
            <person name="Dalin E."/>
            <person name="Tice H."/>
            <person name="Bruce D."/>
            <person name="Goodwin L."/>
            <person name="Pitluck S."/>
            <person name="Schmutz J."/>
            <person name="Larimer F."/>
            <person name="Land M."/>
            <person name="Hauser L."/>
            <person name="Kyrpides N."/>
            <person name="Ovchinnikova G."/>
            <person name="Li T."/>
            <person name="Liu Z."/>
            <person name="Zhao F."/>
            <person name="Overmann J."/>
            <person name="Bryant D.A."/>
            <person name="Richardson P."/>
        </authorList>
    </citation>
    <scope>NUCLEOTIDE SEQUENCE [LARGE SCALE GENOMIC DNA]</scope>
    <source>
        <strain evidence="1">BS1</strain>
    </source>
</reference>
<evidence type="ECO:0000313" key="1">
    <source>
        <dbReference type="EMBL" id="ACE04312.1"/>
    </source>
</evidence>
<proteinExistence type="predicted"/>
<protein>
    <recommendedName>
        <fullName evidence="2">Extradiol ring-cleavage dioxygenase LigAB LigA subunit domain-containing protein</fullName>
    </recommendedName>
</protein>
<dbReference type="STRING" id="331678.Cphamn1_1383"/>